<dbReference type="EMBL" id="WKJO01000001">
    <property type="protein sequence ID" value="MRX21511.1"/>
    <property type="molecule type" value="Genomic_DNA"/>
</dbReference>
<dbReference type="Proteomes" id="UP000439022">
    <property type="component" value="Unassembled WGS sequence"/>
</dbReference>
<reference evidence="2 3" key="1">
    <citation type="submission" date="2019-11" db="EMBL/GenBank/DDBJ databases">
        <title>Whole genome sequence of Haloferax sp. MBLA0076.</title>
        <authorList>
            <person name="Seo M.-J."/>
            <person name="Cho E.-S."/>
        </authorList>
    </citation>
    <scope>NUCLEOTIDE SEQUENCE [LARGE SCALE GENOMIC DNA]</scope>
    <source>
        <strain evidence="2 3">MBLA0076</strain>
    </source>
</reference>
<dbReference type="AlphaFoldDB" id="A0A6A8GFF5"/>
<feature type="transmembrane region" description="Helical" evidence="1">
    <location>
        <begin position="120"/>
        <end position="143"/>
    </location>
</feature>
<protein>
    <submittedName>
        <fullName evidence="2">Uncharacterized protein</fullName>
    </submittedName>
</protein>
<keyword evidence="1" id="KW-0812">Transmembrane</keyword>
<evidence type="ECO:0000313" key="2">
    <source>
        <dbReference type="EMBL" id="MRX21511.1"/>
    </source>
</evidence>
<comment type="caution">
    <text evidence="2">The sequence shown here is derived from an EMBL/GenBank/DDBJ whole genome shotgun (WGS) entry which is preliminary data.</text>
</comment>
<keyword evidence="1" id="KW-1133">Transmembrane helix</keyword>
<evidence type="ECO:0000256" key="1">
    <source>
        <dbReference type="SAM" id="Phobius"/>
    </source>
</evidence>
<feature type="transmembrane region" description="Helical" evidence="1">
    <location>
        <begin position="44"/>
        <end position="66"/>
    </location>
</feature>
<name>A0A6A8GFF5_9EURY</name>
<accession>A0A6A8GFF5</accession>
<keyword evidence="1" id="KW-0472">Membrane</keyword>
<sequence length="156" mass="16430">MRWSLRAVVGSLQLPVAGLGLTIVAFTWWGAYTLPPAPPGSDGFAHGLAGFFLLLFGLVGFVLLVVGLLIPPGPGYGIDFTRRQRWLFAYALVAPLVGVAAFFAAVFAPSNPLGIEDYSFAVLSLGVGSAPLAVLVSIGWKAVHVAVERYGTRTSQ</sequence>
<proteinExistence type="predicted"/>
<organism evidence="2 3">
    <name type="scientific">Haloferax litoreum</name>
    <dbReference type="NCBI Taxonomy" id="2666140"/>
    <lineage>
        <taxon>Archaea</taxon>
        <taxon>Methanobacteriati</taxon>
        <taxon>Methanobacteriota</taxon>
        <taxon>Stenosarchaea group</taxon>
        <taxon>Halobacteria</taxon>
        <taxon>Halobacteriales</taxon>
        <taxon>Haloferacaceae</taxon>
        <taxon>Haloferax</taxon>
    </lineage>
</organism>
<gene>
    <name evidence="2" type="ORF">GJR96_06015</name>
</gene>
<dbReference type="RefSeq" id="WP_151162107.1">
    <property type="nucleotide sequence ID" value="NZ_WKJO01000001.1"/>
</dbReference>
<feature type="transmembrane region" description="Helical" evidence="1">
    <location>
        <begin position="87"/>
        <end position="108"/>
    </location>
</feature>
<feature type="transmembrane region" description="Helical" evidence="1">
    <location>
        <begin position="12"/>
        <end position="32"/>
    </location>
</feature>
<keyword evidence="3" id="KW-1185">Reference proteome</keyword>
<evidence type="ECO:0000313" key="3">
    <source>
        <dbReference type="Proteomes" id="UP000439022"/>
    </source>
</evidence>